<feature type="compositionally biased region" description="Low complexity" evidence="16">
    <location>
        <begin position="513"/>
        <end position="527"/>
    </location>
</feature>
<evidence type="ECO:0000256" key="9">
    <source>
        <dbReference type="ARBA" id="ARBA00023027"/>
    </source>
</evidence>
<evidence type="ECO:0000256" key="4">
    <source>
        <dbReference type="ARBA" id="ARBA00012573"/>
    </source>
</evidence>
<dbReference type="GeneID" id="93588492"/>
<dbReference type="GO" id="GO:0000213">
    <property type="term" value="F:tRNA-intron lyase activity"/>
    <property type="evidence" value="ECO:0007669"/>
    <property type="project" value="UniProtKB-EC"/>
</dbReference>
<evidence type="ECO:0000259" key="20">
    <source>
        <dbReference type="Pfam" id="PF26577"/>
    </source>
</evidence>
<evidence type="ECO:0000259" key="19">
    <source>
        <dbReference type="Pfam" id="PF14833"/>
    </source>
</evidence>
<comment type="function">
    <text evidence="13">Constitutes one of the two catalytic subunit of the tRNA-splicing endonuclease complex, a complex responsible for identification and cleavage of the splice sites in pre-tRNA. It cleaves pre-tRNA at the 5'- and 3'-splice sites to release the intron. The products are an intron and two tRNA half-molecules bearing 2',3'-cyclic phosphate and 5'-OH termini. There are no conserved sequences at the splice sites, but the intron is invariably located at the same site in the gene, placing the splice sites an invariant distance from the constant structural features of the tRNA body. It probably carries the active site for 3'-splice site cleavage.</text>
</comment>
<evidence type="ECO:0000256" key="1">
    <source>
        <dbReference type="ARBA" id="ARBA00005109"/>
    </source>
</evidence>
<dbReference type="SUPFAM" id="SSF53032">
    <property type="entry name" value="tRNA-intron endonuclease catalytic domain-like"/>
    <property type="match status" value="1"/>
</dbReference>
<dbReference type="CDD" id="cd22363">
    <property type="entry name" value="tRNA-intron_lyase_C"/>
    <property type="match status" value="1"/>
</dbReference>
<dbReference type="InterPro" id="IPR036291">
    <property type="entry name" value="NAD(P)-bd_dom_sf"/>
</dbReference>
<dbReference type="PANTHER" id="PTHR22981">
    <property type="entry name" value="3-HYDROXYISOBUTYRATE DEHYDROGENASE-RELATED"/>
    <property type="match status" value="1"/>
</dbReference>
<dbReference type="Proteomes" id="UP000283090">
    <property type="component" value="Unassembled WGS sequence"/>
</dbReference>
<dbReference type="Pfam" id="PF14833">
    <property type="entry name" value="NAD_binding_11"/>
    <property type="match status" value="1"/>
</dbReference>
<keyword evidence="8" id="KW-0560">Oxidoreductase</keyword>
<comment type="similarity">
    <text evidence="3">Belongs to the tRNA-intron endonuclease family.</text>
</comment>
<dbReference type="GO" id="GO:0003676">
    <property type="term" value="F:nucleic acid binding"/>
    <property type="evidence" value="ECO:0007669"/>
    <property type="project" value="InterPro"/>
</dbReference>
<dbReference type="EC" id="1.1.1.31" evidence="5"/>
<dbReference type="InterPro" id="IPR013328">
    <property type="entry name" value="6PGD_dom2"/>
</dbReference>
<evidence type="ECO:0000256" key="15">
    <source>
        <dbReference type="ARBA" id="ARBA00076863"/>
    </source>
</evidence>
<dbReference type="PROSITE" id="PS00895">
    <property type="entry name" value="3_HYDROXYISOBUT_DH"/>
    <property type="match status" value="1"/>
</dbReference>
<dbReference type="InterPro" id="IPR059049">
    <property type="entry name" value="TSEN34_N"/>
</dbReference>
<evidence type="ECO:0000256" key="11">
    <source>
        <dbReference type="ARBA" id="ARBA00034031"/>
    </source>
</evidence>
<dbReference type="EMBL" id="SAEB01000007">
    <property type="protein sequence ID" value="RVD84432.1"/>
    <property type="molecule type" value="Genomic_DNA"/>
</dbReference>
<dbReference type="Gene3D" id="3.40.1350.10">
    <property type="match status" value="1"/>
</dbReference>
<dbReference type="InterPro" id="IPR006676">
    <property type="entry name" value="tRNA_splic"/>
</dbReference>
<evidence type="ECO:0000256" key="6">
    <source>
        <dbReference type="ARBA" id="ARBA00022456"/>
    </source>
</evidence>
<reference evidence="21 22" key="1">
    <citation type="submission" date="2019-01" db="EMBL/GenBank/DDBJ databases">
        <title>Intercellular communication is required for trap formation in the nematode-trapping fungus Duddingtonia flagrans.</title>
        <authorList>
            <person name="Youssar L."/>
            <person name="Wernet V."/>
            <person name="Hensel N."/>
            <person name="Hildebrandt H.-G."/>
            <person name="Fischer R."/>
        </authorList>
    </citation>
    <scope>NUCLEOTIDE SEQUENCE [LARGE SCALE GENOMIC DNA]</scope>
    <source>
        <strain evidence="21 22">CBS H-5679</strain>
    </source>
</reference>
<dbReference type="STRING" id="97331.A0A437A0A7"/>
<dbReference type="GO" id="GO:0005634">
    <property type="term" value="C:nucleus"/>
    <property type="evidence" value="ECO:0007669"/>
    <property type="project" value="UniProtKB-ARBA"/>
</dbReference>
<keyword evidence="6" id="KW-0101">Branched-chain amino acid catabolism</keyword>
<comment type="pathway">
    <text evidence="1">Amino-acid degradation; L-valine degradation.</text>
</comment>
<dbReference type="Pfam" id="PF01974">
    <property type="entry name" value="tRNA_int_endo"/>
    <property type="match status" value="1"/>
</dbReference>
<evidence type="ECO:0000313" key="21">
    <source>
        <dbReference type="EMBL" id="RVD84432.1"/>
    </source>
</evidence>
<dbReference type="InterPro" id="IPR029154">
    <property type="entry name" value="HIBADH-like_NADP-bd"/>
</dbReference>
<dbReference type="GO" id="GO:0006574">
    <property type="term" value="P:L-valine catabolic process"/>
    <property type="evidence" value="ECO:0007669"/>
    <property type="project" value="TreeGrafter"/>
</dbReference>
<keyword evidence="10" id="KW-0456">Lyase</keyword>
<dbReference type="Gene3D" id="1.10.1040.10">
    <property type="entry name" value="N-(1-d-carboxylethyl)-l-norvaline Dehydrogenase, domain 2"/>
    <property type="match status" value="1"/>
</dbReference>
<evidence type="ECO:0000256" key="8">
    <source>
        <dbReference type="ARBA" id="ARBA00023002"/>
    </source>
</evidence>
<dbReference type="InterPro" id="IPR036167">
    <property type="entry name" value="tRNA_intron_Endo_cat-like_sf"/>
</dbReference>
<sequence length="694" mass="74801">MSALRRVPGVWQSARGRQSWTSVRRLSSSPITQANWGFVGLGQMGYPMARNLRAKIPATDSITIYDINESATSQFAEEANSAGPGASVTVAKSLRDVSRASETVITMLPQPKHVQAVYEEFVAGGLDKSNPRLFIDCSTIDVTTSLEVGSSIRALGHDFVDAPVSGGVVGATAATLTFMLGASDSVVGKAQPILEKMGKRVIHMGDPGTGIVGKLANNYLLAMNNLATAEAMNFGIKLGLDAKKLANLINCSTGKCWPSEVNNPVPGVIEGAPSSRGYQGGFGVSLMAKDLKLAIAAADLAGAKLILAEPARKLLYLFFLVYTFFSSSSSPSKIHSHPQVTPPTCSHAPVGYHRGLPGVGSTAEFCRSQVRSLTMADDASKPRICVNYVAGRYLVYDVNDIAYLRTTWHMCGTLFGTLPQAQQQNIFLGLPLELMQEEARLLVDQRVAMIVDDSLAHRDAIKALSETDKADIVALKTQEQDKLMLANREESMKRKEAAIENAKASGKWKNKPAKVSEASSSQAEENSLFGSRSDTVIEDASGGVSEELASTVQRTSPDDGSQRQYIIPMASSAIGPHSLRIPQEAEHIPSPPDARYQVYKHLQSLGYFMSPGLRFGCQFVAYPGDPLRFHSHFLVKSLQWDEELSILDLVGGGRLGTGVKKAWMMAGLEQRDTGADEPEGHSVRTFCVEWAGFG</sequence>
<feature type="domain" description="3-hydroxyisobutyrate dehydrogenase-like NAD-binding" evidence="19">
    <location>
        <begin position="208"/>
        <end position="315"/>
    </location>
</feature>
<evidence type="ECO:0000256" key="5">
    <source>
        <dbReference type="ARBA" id="ARBA00012991"/>
    </source>
</evidence>
<comment type="caution">
    <text evidence="21">The sequence shown here is derived from an EMBL/GenBank/DDBJ whole genome shotgun (WGS) entry which is preliminary data.</text>
</comment>
<dbReference type="OrthoDB" id="48041at2759"/>
<feature type="domain" description="TSEN34 N-terminal" evidence="20">
    <location>
        <begin position="384"/>
        <end position="453"/>
    </location>
</feature>
<dbReference type="GO" id="GO:0051287">
    <property type="term" value="F:NAD binding"/>
    <property type="evidence" value="ECO:0007669"/>
    <property type="project" value="InterPro"/>
</dbReference>
<protein>
    <recommendedName>
        <fullName evidence="14 15">tRNA-intron endonuclease SEN34</fullName>
        <ecNumber evidence="5">1.1.1.31</ecNumber>
        <ecNumber evidence="4">4.6.1.16</ecNumber>
    </recommendedName>
    <alternativeName>
        <fullName evidence="14 15">tRNA-intron endonuclease SEN34</fullName>
    </alternativeName>
</protein>
<feature type="domain" description="6-phosphogluconate dehydrogenase NADP-binding" evidence="18">
    <location>
        <begin position="37"/>
        <end position="205"/>
    </location>
</feature>
<dbReference type="VEuPathDB" id="FungiDB:DFL_006181"/>
<evidence type="ECO:0000256" key="14">
    <source>
        <dbReference type="ARBA" id="ARBA00075884"/>
    </source>
</evidence>
<feature type="domain" description="tRNA intron endonuclease catalytic" evidence="17">
    <location>
        <begin position="594"/>
        <end position="671"/>
    </location>
</feature>
<dbReference type="InterPro" id="IPR008927">
    <property type="entry name" value="6-PGluconate_DH-like_C_sf"/>
</dbReference>
<dbReference type="Gene3D" id="3.40.50.720">
    <property type="entry name" value="NAD(P)-binding Rossmann-like Domain"/>
    <property type="match status" value="1"/>
</dbReference>
<dbReference type="PANTHER" id="PTHR22981:SF7">
    <property type="entry name" value="3-HYDROXYISOBUTYRATE DEHYDROGENASE, MITOCHONDRIAL"/>
    <property type="match status" value="1"/>
</dbReference>
<dbReference type="Pfam" id="PF26577">
    <property type="entry name" value="TSEN34_N"/>
    <property type="match status" value="1"/>
</dbReference>
<evidence type="ECO:0000259" key="18">
    <source>
        <dbReference type="Pfam" id="PF03446"/>
    </source>
</evidence>
<dbReference type="InterPro" id="IPR011856">
    <property type="entry name" value="tRNA_endonuc-like_dom_sf"/>
</dbReference>
<keyword evidence="22" id="KW-1185">Reference proteome</keyword>
<dbReference type="NCBIfam" id="TIGR00324">
    <property type="entry name" value="endA"/>
    <property type="match status" value="1"/>
</dbReference>
<evidence type="ECO:0000256" key="10">
    <source>
        <dbReference type="ARBA" id="ARBA00023239"/>
    </source>
</evidence>
<accession>A0A437A0A7</accession>
<evidence type="ECO:0000259" key="17">
    <source>
        <dbReference type="Pfam" id="PF01974"/>
    </source>
</evidence>
<dbReference type="GO" id="GO:0006388">
    <property type="term" value="P:tRNA splicing, via endonucleolytic cleavage and ligation"/>
    <property type="evidence" value="ECO:0007669"/>
    <property type="project" value="InterPro"/>
</dbReference>
<proteinExistence type="inferred from homology"/>
<evidence type="ECO:0000256" key="2">
    <source>
        <dbReference type="ARBA" id="ARBA00006013"/>
    </source>
</evidence>
<dbReference type="AlphaFoldDB" id="A0A437A0A7"/>
<dbReference type="GO" id="GO:0005739">
    <property type="term" value="C:mitochondrion"/>
    <property type="evidence" value="ECO:0007669"/>
    <property type="project" value="TreeGrafter"/>
</dbReference>
<evidence type="ECO:0000256" key="13">
    <source>
        <dbReference type="ARBA" id="ARBA00059865"/>
    </source>
</evidence>
<organism evidence="21 22">
    <name type="scientific">Arthrobotrys flagrans</name>
    <name type="common">Nematode-trapping fungus</name>
    <name type="synonym">Trichothecium flagrans</name>
    <dbReference type="NCBI Taxonomy" id="97331"/>
    <lineage>
        <taxon>Eukaryota</taxon>
        <taxon>Fungi</taxon>
        <taxon>Dikarya</taxon>
        <taxon>Ascomycota</taxon>
        <taxon>Pezizomycotina</taxon>
        <taxon>Orbiliomycetes</taxon>
        <taxon>Orbiliales</taxon>
        <taxon>Orbiliaceae</taxon>
        <taxon>Arthrobotrys</taxon>
    </lineage>
</organism>
<gene>
    <name evidence="21" type="ORF">DFL_006181</name>
</gene>
<evidence type="ECO:0000256" key="12">
    <source>
        <dbReference type="ARBA" id="ARBA00049197"/>
    </source>
</evidence>
<dbReference type="Pfam" id="PF03446">
    <property type="entry name" value="NAD_binding_2"/>
    <property type="match status" value="1"/>
</dbReference>
<evidence type="ECO:0000313" key="22">
    <source>
        <dbReference type="Proteomes" id="UP000283090"/>
    </source>
</evidence>
<dbReference type="SUPFAM" id="SSF48179">
    <property type="entry name" value="6-phosphogluconate dehydrogenase C-terminal domain-like"/>
    <property type="match status" value="1"/>
</dbReference>
<dbReference type="InterPro" id="IPR006677">
    <property type="entry name" value="tRNA_intron_Endonuc_cat-like"/>
</dbReference>
<evidence type="ECO:0000256" key="3">
    <source>
        <dbReference type="ARBA" id="ARBA00008078"/>
    </source>
</evidence>
<comment type="catalytic activity">
    <reaction evidence="12">
        <text>3-hydroxy-2-methylpropanoate + NAD(+) = 2-methyl-3-oxopropanoate + NADH + H(+)</text>
        <dbReference type="Rhea" id="RHEA:17681"/>
        <dbReference type="ChEBI" id="CHEBI:11805"/>
        <dbReference type="ChEBI" id="CHEBI:15378"/>
        <dbReference type="ChEBI" id="CHEBI:57540"/>
        <dbReference type="ChEBI" id="CHEBI:57700"/>
        <dbReference type="ChEBI" id="CHEBI:57945"/>
        <dbReference type="EC" id="1.1.1.31"/>
    </reaction>
</comment>
<dbReference type="InterPro" id="IPR006115">
    <property type="entry name" value="6PGDH_NADP-bd"/>
</dbReference>
<comment type="catalytic activity">
    <reaction evidence="11">
        <text>pretRNA = a 3'-half-tRNA molecule with a 5'-OH end + a 5'-half-tRNA molecule with a 2',3'-cyclic phosphate end + an intron with a 2',3'-cyclic phosphate and a 5'-hydroxyl terminus.</text>
        <dbReference type="EC" id="4.6.1.16"/>
    </reaction>
</comment>
<dbReference type="RefSeq" id="XP_067489976.1">
    <property type="nucleotide sequence ID" value="XM_067635560.1"/>
</dbReference>
<dbReference type="SUPFAM" id="SSF51735">
    <property type="entry name" value="NAD(P)-binding Rossmann-fold domains"/>
    <property type="match status" value="1"/>
</dbReference>
<dbReference type="EC" id="4.6.1.16" evidence="4"/>
<name>A0A437A0A7_ARTFL</name>
<dbReference type="GO" id="GO:0050661">
    <property type="term" value="F:NADP binding"/>
    <property type="evidence" value="ECO:0007669"/>
    <property type="project" value="InterPro"/>
</dbReference>
<dbReference type="FunFam" id="3.40.1350.10:FF:000008">
    <property type="entry name" value="tRNA-splicing endonuclease subunit Sen34"/>
    <property type="match status" value="1"/>
</dbReference>
<dbReference type="FunFam" id="1.10.1040.10:FF:000006">
    <property type="entry name" value="3-hydroxyisobutyrate dehydrogenase"/>
    <property type="match status" value="1"/>
</dbReference>
<comment type="similarity">
    <text evidence="2">Belongs to the HIBADH-related family. 3-hydroxyisobutyrate dehydrogenase subfamily.</text>
</comment>
<dbReference type="InterPro" id="IPR002204">
    <property type="entry name" value="3-OH-isobutyrate_DH-rel_CS"/>
</dbReference>
<feature type="region of interest" description="Disordered" evidence="16">
    <location>
        <begin position="501"/>
        <end position="531"/>
    </location>
</feature>
<evidence type="ECO:0000256" key="7">
    <source>
        <dbReference type="ARBA" id="ARBA00022694"/>
    </source>
</evidence>
<keyword evidence="7" id="KW-0819">tRNA processing</keyword>
<keyword evidence="9" id="KW-0520">NAD</keyword>
<dbReference type="GO" id="GO:0008442">
    <property type="term" value="F:3-hydroxyisobutyrate dehydrogenase activity"/>
    <property type="evidence" value="ECO:0007669"/>
    <property type="project" value="UniProtKB-EC"/>
</dbReference>
<evidence type="ECO:0000256" key="16">
    <source>
        <dbReference type="SAM" id="MobiDB-lite"/>
    </source>
</evidence>